<sequence length="513" mass="60161">MVNTKNILKMDKTNKNIIRGILISSYVLIMSIVIFLISSLYTHFNTGADRRKMLHVEVKKVDQYVPKITWKEDGNQGRQIDEQTLNNIENDYIDAWYVKHIANKTNLKSGINDYFTKNARKNLFNFIAHNKKEKITIESTTLQHNPNLIFFSEDGQSIVLEDKNVVEYKKILKDKKLVLETTEVSDYKMVLLLEDGFWRIRHLVKENSSIFDKTIKTTPIDSLNIKGINYYPQDTPWDMFGDNFDMEIIENDFKIIKKANLNTIRIFLQYEDFGKANVKISKLNKLKQVLDTAEKSNLKVIVTLFDFYGNYDVLDWTLNHRHAEIIVSKFKNHEAILAWDIKNEPNLDFISRGKENVIAWLNHMAILVKSIDKKHAITIGWSNIESAPILKDKVDFVSFHYYEDIHNFEKNYKSLKTKIPKKPIILGEFGVSSYNGIWKPFGNSVKKQANYYKIMQQLLTKNNIPFMSWTLYDFRKVPKEVVGKLPWRINPQKEFGFIDKKGRKKPAFNYISK</sequence>
<gene>
    <name evidence="5" type="ORF">TNO010_520112</name>
</gene>
<dbReference type="GO" id="GO:0004553">
    <property type="term" value="F:hydrolase activity, hydrolyzing O-glycosyl compounds"/>
    <property type="evidence" value="ECO:0007669"/>
    <property type="project" value="InterPro"/>
</dbReference>
<dbReference type="Proteomes" id="UP000490060">
    <property type="component" value="Unassembled WGS sequence"/>
</dbReference>
<dbReference type="SUPFAM" id="SSF51445">
    <property type="entry name" value="(Trans)glycosidases"/>
    <property type="match status" value="1"/>
</dbReference>
<organism evidence="5 6">
    <name type="scientific">Tenacibaculum finnmarkense genomovar ulcerans</name>
    <dbReference type="NCBI Taxonomy" id="2781388"/>
    <lineage>
        <taxon>Bacteria</taxon>
        <taxon>Pseudomonadati</taxon>
        <taxon>Bacteroidota</taxon>
        <taxon>Flavobacteriia</taxon>
        <taxon>Flavobacteriales</taxon>
        <taxon>Flavobacteriaceae</taxon>
        <taxon>Tenacibaculum</taxon>
        <taxon>Tenacibaculum finnmarkense</taxon>
    </lineage>
</organism>
<feature type="domain" description="Glycoside hydrolase family 2 catalytic" evidence="4">
    <location>
        <begin position="323"/>
        <end position="452"/>
    </location>
</feature>
<dbReference type="Pfam" id="PF02836">
    <property type="entry name" value="Glyco_hydro_2_C"/>
    <property type="match status" value="1"/>
</dbReference>
<dbReference type="InterPro" id="IPR006103">
    <property type="entry name" value="Glyco_hydro_2_cat"/>
</dbReference>
<dbReference type="InterPro" id="IPR045053">
    <property type="entry name" value="MAN-like"/>
</dbReference>
<evidence type="ECO:0000313" key="5">
    <source>
        <dbReference type="EMBL" id="SOU89725.1"/>
    </source>
</evidence>
<dbReference type="Gene3D" id="3.20.20.80">
    <property type="entry name" value="Glycosidases"/>
    <property type="match status" value="1"/>
</dbReference>
<keyword evidence="1 5" id="KW-0378">Hydrolase</keyword>
<reference evidence="5 6" key="1">
    <citation type="submission" date="2017-11" db="EMBL/GenBank/DDBJ databases">
        <authorList>
            <person name="Duchaud E."/>
        </authorList>
    </citation>
    <scope>NUCLEOTIDE SEQUENCE [LARGE SCALE GENOMIC DNA]</scope>
    <source>
        <strain evidence="5 6">TNO010</strain>
    </source>
</reference>
<dbReference type="InterPro" id="IPR018087">
    <property type="entry name" value="Glyco_hydro_5_CS"/>
</dbReference>
<protein>
    <submittedName>
        <fullName evidence="5">Glycosyl hydrolase family 5</fullName>
    </submittedName>
</protein>
<dbReference type="InterPro" id="IPR017853">
    <property type="entry name" value="GH"/>
</dbReference>
<evidence type="ECO:0000256" key="1">
    <source>
        <dbReference type="ARBA" id="ARBA00022801"/>
    </source>
</evidence>
<keyword evidence="3" id="KW-0812">Transmembrane</keyword>
<proteinExistence type="predicted"/>
<dbReference type="GO" id="GO:0005975">
    <property type="term" value="P:carbohydrate metabolic process"/>
    <property type="evidence" value="ECO:0007669"/>
    <property type="project" value="InterPro"/>
</dbReference>
<evidence type="ECO:0000313" key="6">
    <source>
        <dbReference type="Proteomes" id="UP000490060"/>
    </source>
</evidence>
<evidence type="ECO:0000256" key="2">
    <source>
        <dbReference type="ARBA" id="ARBA00023295"/>
    </source>
</evidence>
<keyword evidence="2" id="KW-0326">Glycosidase</keyword>
<keyword evidence="3" id="KW-0472">Membrane</keyword>
<feature type="transmembrane region" description="Helical" evidence="3">
    <location>
        <begin position="21"/>
        <end position="44"/>
    </location>
</feature>
<evidence type="ECO:0000256" key="3">
    <source>
        <dbReference type="SAM" id="Phobius"/>
    </source>
</evidence>
<dbReference type="AlphaFoldDB" id="A0A2I2MAZ8"/>
<dbReference type="PANTHER" id="PTHR31451">
    <property type="match status" value="1"/>
</dbReference>
<dbReference type="EMBL" id="OENE01000048">
    <property type="protein sequence ID" value="SOU89725.1"/>
    <property type="molecule type" value="Genomic_DNA"/>
</dbReference>
<name>A0A2I2MAZ8_9FLAO</name>
<dbReference type="PROSITE" id="PS00659">
    <property type="entry name" value="GLYCOSYL_HYDROL_F5"/>
    <property type="match status" value="1"/>
</dbReference>
<keyword evidence="3" id="KW-1133">Transmembrane helix</keyword>
<evidence type="ECO:0000259" key="4">
    <source>
        <dbReference type="Pfam" id="PF02836"/>
    </source>
</evidence>
<accession>A0A2I2MAZ8</accession>